<evidence type="ECO:0000256" key="5">
    <source>
        <dbReference type="ARBA" id="ARBA00022490"/>
    </source>
</evidence>
<dbReference type="PANTHER" id="PTHR43804">
    <property type="entry name" value="LD18447P"/>
    <property type="match status" value="1"/>
</dbReference>
<dbReference type="EMBL" id="MHFR01000042">
    <property type="protein sequence ID" value="OGW97486.1"/>
    <property type="molecule type" value="Genomic_DNA"/>
</dbReference>
<dbReference type="PANTHER" id="PTHR43804:SF7">
    <property type="entry name" value="LD18447P"/>
    <property type="match status" value="1"/>
</dbReference>
<feature type="modified residue" description="N5-methylglutamine" evidence="7">
    <location>
        <position position="238"/>
    </location>
</feature>
<evidence type="ECO:0000256" key="8">
    <source>
        <dbReference type="NCBIfam" id="TIGR00019"/>
    </source>
</evidence>
<dbReference type="FunFam" id="3.30.160.20:FF:000004">
    <property type="entry name" value="Peptide chain release factor 1"/>
    <property type="match status" value="1"/>
</dbReference>
<dbReference type="Gene3D" id="6.10.140.1950">
    <property type="match status" value="1"/>
</dbReference>
<dbReference type="PROSITE" id="PS00745">
    <property type="entry name" value="RF_PROK_I"/>
    <property type="match status" value="1"/>
</dbReference>
<dbReference type="Gene3D" id="3.30.70.1660">
    <property type="match status" value="1"/>
</dbReference>
<dbReference type="SUPFAM" id="SSF75620">
    <property type="entry name" value="Release factor"/>
    <property type="match status" value="1"/>
</dbReference>
<comment type="caution">
    <text evidence="10">The sequence shown here is derived from an EMBL/GenBank/DDBJ whole genome shotgun (WGS) entry which is preliminary data.</text>
</comment>
<comment type="subcellular location">
    <subcellularLocation>
        <location evidence="2 7">Cytoplasm</location>
    </subcellularLocation>
</comment>
<dbReference type="InterPro" id="IPR050057">
    <property type="entry name" value="Prokaryotic/Mito_RF"/>
</dbReference>
<sequence>MILQEPFRQVKARVQELETQLANPGDLLKDQKAYQGRTRELARLRPIVNDIDTYERLGHELEGVRALLAGKVEDEEHRTLYKQEESDLDQKMKELEFVVEEKILAGSDKDADRDSIIEIRAGTGGEEASLFARDLFRMYSRFCAEHDLKVEVMDSSIAGKGGFKEIIFGVSGPGAYAKFKFESGTHRVQRVPETEASGRIHTSAATVAVMAEPDEVEIEVKPDDLRIDVCRAGGPGGQGVNTTDSAVQILHIPTGVMVRCQDERSQHKNKAKAMRVLRARLYEFEQERTMKAYSETRKKQVGSGDRSEKIRTYNFPDRRVTDHRIGLTIHALDQLMDGKMEELIEALQKAERQKKLENLGDETKNNS</sequence>
<evidence type="ECO:0000256" key="2">
    <source>
        <dbReference type="ARBA" id="ARBA00004496"/>
    </source>
</evidence>
<feature type="domain" description="Prokaryotic-type class I peptide chain release factors" evidence="9">
    <location>
        <begin position="231"/>
        <end position="247"/>
    </location>
</feature>
<dbReference type="InterPro" id="IPR005139">
    <property type="entry name" value="PCRF"/>
</dbReference>
<dbReference type="GO" id="GO:0016149">
    <property type="term" value="F:translation release factor activity, codon specific"/>
    <property type="evidence" value="ECO:0007669"/>
    <property type="project" value="UniProtKB-UniRule"/>
</dbReference>
<dbReference type="HAMAP" id="MF_00093">
    <property type="entry name" value="Rel_fac_1"/>
    <property type="match status" value="1"/>
</dbReference>
<evidence type="ECO:0000256" key="3">
    <source>
        <dbReference type="ARBA" id="ARBA00010835"/>
    </source>
</evidence>
<dbReference type="FunFam" id="3.30.70.1660:FF:000004">
    <property type="entry name" value="Peptide chain release factor 1"/>
    <property type="match status" value="1"/>
</dbReference>
<evidence type="ECO:0000256" key="4">
    <source>
        <dbReference type="ARBA" id="ARBA00022481"/>
    </source>
</evidence>
<protein>
    <recommendedName>
        <fullName evidence="7 8">Peptide chain release factor 1</fullName>
        <shortName evidence="7">RF-1</shortName>
    </recommendedName>
</protein>
<evidence type="ECO:0000259" key="9">
    <source>
        <dbReference type="PROSITE" id="PS00745"/>
    </source>
</evidence>
<dbReference type="NCBIfam" id="NF001859">
    <property type="entry name" value="PRK00591.1"/>
    <property type="match status" value="1"/>
</dbReference>
<gene>
    <name evidence="7" type="primary">prfA</name>
    <name evidence="10" type="ORF">A3G33_09415</name>
</gene>
<dbReference type="AlphaFoldDB" id="A0A1G1KX05"/>
<dbReference type="InterPro" id="IPR004373">
    <property type="entry name" value="RF-1"/>
</dbReference>
<dbReference type="FunFam" id="3.30.70.1660:FF:000002">
    <property type="entry name" value="Peptide chain release factor 1"/>
    <property type="match status" value="1"/>
</dbReference>
<dbReference type="SMART" id="SM00937">
    <property type="entry name" value="PCRF"/>
    <property type="match status" value="1"/>
</dbReference>
<evidence type="ECO:0000313" key="10">
    <source>
        <dbReference type="EMBL" id="OGW97486.1"/>
    </source>
</evidence>
<dbReference type="Pfam" id="PF03462">
    <property type="entry name" value="PCRF"/>
    <property type="match status" value="1"/>
</dbReference>
<dbReference type="InterPro" id="IPR045853">
    <property type="entry name" value="Pep_chain_release_fac_I_sf"/>
</dbReference>
<comment type="PTM">
    <text evidence="7">Methylated by PrmC. Methylation increases the termination efficiency of RF1.</text>
</comment>
<dbReference type="InterPro" id="IPR000352">
    <property type="entry name" value="Pep_chain_release_fac_I"/>
</dbReference>
<accession>A0A1G1KX05</accession>
<keyword evidence="4 7" id="KW-0488">Methylation</keyword>
<organism evidence="10 11">
    <name type="scientific">Candidatus Danuiimicrobium aquiferis</name>
    <dbReference type="NCBI Taxonomy" id="1801832"/>
    <lineage>
        <taxon>Bacteria</taxon>
        <taxon>Pseudomonadati</taxon>
        <taxon>Candidatus Omnitrophota</taxon>
        <taxon>Candidatus Danuiimicrobium</taxon>
    </lineage>
</organism>
<evidence type="ECO:0000256" key="1">
    <source>
        <dbReference type="ARBA" id="ARBA00002986"/>
    </source>
</evidence>
<evidence type="ECO:0000313" key="11">
    <source>
        <dbReference type="Proteomes" id="UP000178187"/>
    </source>
</evidence>
<proteinExistence type="inferred from homology"/>
<dbReference type="GO" id="GO:0005829">
    <property type="term" value="C:cytosol"/>
    <property type="evidence" value="ECO:0007669"/>
    <property type="project" value="UniProtKB-ARBA"/>
</dbReference>
<dbReference type="NCBIfam" id="TIGR00019">
    <property type="entry name" value="prfA"/>
    <property type="match status" value="1"/>
</dbReference>
<name>A0A1G1KX05_9BACT</name>
<evidence type="ECO:0000256" key="6">
    <source>
        <dbReference type="ARBA" id="ARBA00022917"/>
    </source>
</evidence>
<keyword evidence="5 7" id="KW-0963">Cytoplasm</keyword>
<evidence type="ECO:0000256" key="7">
    <source>
        <dbReference type="HAMAP-Rule" id="MF_00093"/>
    </source>
</evidence>
<comment type="similarity">
    <text evidence="3 7">Belongs to the prokaryotic/mitochondrial release factor family.</text>
</comment>
<keyword evidence="6 7" id="KW-0648">Protein biosynthesis</keyword>
<comment type="function">
    <text evidence="1 7">Peptide chain release factor 1 directs the termination of translation in response to the peptide chain termination codons UAG and UAA.</text>
</comment>
<dbReference type="Pfam" id="PF00472">
    <property type="entry name" value="RF-1"/>
    <property type="match status" value="1"/>
</dbReference>
<reference evidence="10 11" key="1">
    <citation type="journal article" date="2016" name="Nat. Commun.">
        <title>Thousands of microbial genomes shed light on interconnected biogeochemical processes in an aquifer system.</title>
        <authorList>
            <person name="Anantharaman K."/>
            <person name="Brown C.T."/>
            <person name="Hug L.A."/>
            <person name="Sharon I."/>
            <person name="Castelle C.J."/>
            <person name="Probst A.J."/>
            <person name="Thomas B.C."/>
            <person name="Singh A."/>
            <person name="Wilkins M.J."/>
            <person name="Karaoz U."/>
            <person name="Brodie E.L."/>
            <person name="Williams K.H."/>
            <person name="Hubbard S.S."/>
            <person name="Banfield J.F."/>
        </authorList>
    </citation>
    <scope>NUCLEOTIDE SEQUENCE [LARGE SCALE GENOMIC DNA]</scope>
</reference>
<dbReference type="Proteomes" id="UP000178187">
    <property type="component" value="Unassembled WGS sequence"/>
</dbReference>
<dbReference type="Gene3D" id="3.30.160.20">
    <property type="match status" value="1"/>
</dbReference>